<proteinExistence type="predicted"/>
<evidence type="ECO:0000313" key="2">
    <source>
        <dbReference type="Proteomes" id="UP000271087"/>
    </source>
</evidence>
<evidence type="ECO:0000313" key="3">
    <source>
        <dbReference type="WBParaSite" id="nOo.2.0.1.t10978-RA"/>
    </source>
</evidence>
<sequence length="49" mass="5750">MSNLEAVTMLQRYSEEDAEKVFDMIKEKNAKEVLQILKSKRVPLNHTDK</sequence>
<keyword evidence="2" id="KW-1185">Reference proteome</keyword>
<dbReference type="AlphaFoldDB" id="A0A182ES59"/>
<gene>
    <name evidence="1" type="ORF">NOO_LOCUS10978</name>
</gene>
<evidence type="ECO:0000313" key="1">
    <source>
        <dbReference type="EMBL" id="VDM94705.1"/>
    </source>
</evidence>
<reference evidence="3" key="1">
    <citation type="submission" date="2016-06" db="UniProtKB">
        <authorList>
            <consortium name="WormBaseParasite"/>
        </authorList>
    </citation>
    <scope>IDENTIFICATION</scope>
</reference>
<dbReference type="EMBL" id="UYRW01007009">
    <property type="protein sequence ID" value="VDM94705.1"/>
    <property type="molecule type" value="Genomic_DNA"/>
</dbReference>
<reference evidence="1 2" key="2">
    <citation type="submission" date="2018-08" db="EMBL/GenBank/DDBJ databases">
        <authorList>
            <person name="Laetsch R D."/>
            <person name="Stevens L."/>
            <person name="Kumar S."/>
            <person name="Blaxter L. M."/>
        </authorList>
    </citation>
    <scope>NUCLEOTIDE SEQUENCE [LARGE SCALE GENOMIC DNA]</scope>
</reference>
<dbReference type="Proteomes" id="UP000271087">
    <property type="component" value="Unassembled WGS sequence"/>
</dbReference>
<protein>
    <submittedName>
        <fullName evidence="3">MgtE_N domain-containing protein</fullName>
    </submittedName>
</protein>
<organism evidence="3">
    <name type="scientific">Onchocerca ochengi</name>
    <name type="common">Filarial nematode worm</name>
    <dbReference type="NCBI Taxonomy" id="42157"/>
    <lineage>
        <taxon>Eukaryota</taxon>
        <taxon>Metazoa</taxon>
        <taxon>Ecdysozoa</taxon>
        <taxon>Nematoda</taxon>
        <taxon>Chromadorea</taxon>
        <taxon>Rhabditida</taxon>
        <taxon>Spirurina</taxon>
        <taxon>Spiruromorpha</taxon>
        <taxon>Filarioidea</taxon>
        <taxon>Onchocercidae</taxon>
        <taxon>Onchocerca</taxon>
    </lineage>
</organism>
<dbReference type="OrthoDB" id="10257049at2759"/>
<dbReference type="WBParaSite" id="nOo.2.0.1.t10978-RA">
    <property type="protein sequence ID" value="nOo.2.0.1.t10978-RA"/>
    <property type="gene ID" value="nOo.2.0.1.g10978"/>
</dbReference>
<accession>A0A182ES59</accession>
<name>A0A182ES59_ONCOC</name>